<dbReference type="AlphaFoldDB" id="A0A9J6E8F6"/>
<comment type="caution">
    <text evidence="5">The sequence shown here is derived from an EMBL/GenBank/DDBJ whole genome shotgun (WGS) entry which is preliminary data.</text>
</comment>
<evidence type="ECO:0000313" key="5">
    <source>
        <dbReference type="EMBL" id="KAH8030851.1"/>
    </source>
</evidence>
<keyword evidence="2" id="KW-0862">Zinc</keyword>
<dbReference type="EMBL" id="JABSTU010000005">
    <property type="protein sequence ID" value="KAH8030851.1"/>
    <property type="molecule type" value="Genomic_DNA"/>
</dbReference>
<keyword evidence="6" id="KW-1185">Reference proteome</keyword>
<dbReference type="Gene3D" id="3.30.40.10">
    <property type="entry name" value="Zinc/RING finger domain, C3HC4 (zinc finger)"/>
    <property type="match status" value="1"/>
</dbReference>
<sequence>MTITRRPPPPRGAGGVCRTHSRCIYSEQFGVLYIQNVKLLKRTVQRLIASSDIMSAQTSSPKPDSATPFWEYTLTGFGEFLEQRGVAFTEPFPSSRVCSMCGRVPSSSELLPCGHVSCQRCRGELFEAMKCPFDSRTFAEGELVRLRFELSDLEKRRVVCVVGGRQCTSFEGDLSELLLHLPLCRGVRVRCDKCYGSVEREPTTPEDHCRHCCERNAPSNVTVAQLRRVLREIGDIQEGLDTLREQGGHYDSDLGHCISGLVDRLNGVRLSLSERPEVVGTVESAGVSHSLRRII</sequence>
<dbReference type="GO" id="GO:0008270">
    <property type="term" value="F:zinc ion binding"/>
    <property type="evidence" value="ECO:0007669"/>
    <property type="project" value="UniProtKB-KW"/>
</dbReference>
<dbReference type="Pfam" id="PF13920">
    <property type="entry name" value="zf-C3HC4_3"/>
    <property type="match status" value="1"/>
</dbReference>
<reference evidence="5" key="1">
    <citation type="journal article" date="2020" name="Cell">
        <title>Large-Scale Comparative Analyses of Tick Genomes Elucidate Their Genetic Diversity and Vector Capacities.</title>
        <authorList>
            <consortium name="Tick Genome and Microbiome Consortium (TIGMIC)"/>
            <person name="Jia N."/>
            <person name="Wang J."/>
            <person name="Shi W."/>
            <person name="Du L."/>
            <person name="Sun Y."/>
            <person name="Zhan W."/>
            <person name="Jiang J.F."/>
            <person name="Wang Q."/>
            <person name="Zhang B."/>
            <person name="Ji P."/>
            <person name="Bell-Sakyi L."/>
            <person name="Cui X.M."/>
            <person name="Yuan T.T."/>
            <person name="Jiang B.G."/>
            <person name="Yang W.F."/>
            <person name="Lam T.T."/>
            <person name="Chang Q.C."/>
            <person name="Ding S.J."/>
            <person name="Wang X.J."/>
            <person name="Zhu J.G."/>
            <person name="Ruan X.D."/>
            <person name="Zhao L."/>
            <person name="Wei J.T."/>
            <person name="Ye R.Z."/>
            <person name="Que T.C."/>
            <person name="Du C.H."/>
            <person name="Zhou Y.H."/>
            <person name="Cheng J.X."/>
            <person name="Dai P.F."/>
            <person name="Guo W.B."/>
            <person name="Han X.H."/>
            <person name="Huang E.J."/>
            <person name="Li L.F."/>
            <person name="Wei W."/>
            <person name="Gao Y.C."/>
            <person name="Liu J.Z."/>
            <person name="Shao H.Z."/>
            <person name="Wang X."/>
            <person name="Wang C.C."/>
            <person name="Yang T.C."/>
            <person name="Huo Q.B."/>
            <person name="Li W."/>
            <person name="Chen H.Y."/>
            <person name="Chen S.E."/>
            <person name="Zhou L.G."/>
            <person name="Ni X.B."/>
            <person name="Tian J.H."/>
            <person name="Sheng Y."/>
            <person name="Liu T."/>
            <person name="Pan Y.S."/>
            <person name="Xia L.Y."/>
            <person name="Li J."/>
            <person name="Zhao F."/>
            <person name="Cao W.C."/>
        </authorList>
    </citation>
    <scope>NUCLEOTIDE SEQUENCE</scope>
    <source>
        <strain evidence="5">Rmic-2018</strain>
    </source>
</reference>
<feature type="domain" description="RING-type" evidence="4">
    <location>
        <begin position="98"/>
        <end position="135"/>
    </location>
</feature>
<keyword evidence="1 3" id="KW-0479">Metal-binding</keyword>
<keyword evidence="1 3" id="KW-0863">Zinc-finger</keyword>
<evidence type="ECO:0000256" key="2">
    <source>
        <dbReference type="ARBA" id="ARBA00022833"/>
    </source>
</evidence>
<dbReference type="InterPro" id="IPR001841">
    <property type="entry name" value="Znf_RING"/>
</dbReference>
<evidence type="ECO:0000256" key="3">
    <source>
        <dbReference type="PROSITE-ProRule" id="PRU00175"/>
    </source>
</evidence>
<organism evidence="5 6">
    <name type="scientific">Rhipicephalus microplus</name>
    <name type="common">Cattle tick</name>
    <name type="synonym">Boophilus microplus</name>
    <dbReference type="NCBI Taxonomy" id="6941"/>
    <lineage>
        <taxon>Eukaryota</taxon>
        <taxon>Metazoa</taxon>
        <taxon>Ecdysozoa</taxon>
        <taxon>Arthropoda</taxon>
        <taxon>Chelicerata</taxon>
        <taxon>Arachnida</taxon>
        <taxon>Acari</taxon>
        <taxon>Parasitiformes</taxon>
        <taxon>Ixodida</taxon>
        <taxon>Ixodoidea</taxon>
        <taxon>Ixodidae</taxon>
        <taxon>Rhipicephalinae</taxon>
        <taxon>Rhipicephalus</taxon>
        <taxon>Boophilus</taxon>
    </lineage>
</organism>
<name>A0A9J6E8F6_RHIMP</name>
<evidence type="ECO:0000259" key="4">
    <source>
        <dbReference type="PROSITE" id="PS50089"/>
    </source>
</evidence>
<proteinExistence type="predicted"/>
<reference evidence="5" key="2">
    <citation type="submission" date="2021-09" db="EMBL/GenBank/DDBJ databases">
        <authorList>
            <person name="Jia N."/>
            <person name="Wang J."/>
            <person name="Shi W."/>
            <person name="Du L."/>
            <person name="Sun Y."/>
            <person name="Zhan W."/>
            <person name="Jiang J."/>
            <person name="Wang Q."/>
            <person name="Zhang B."/>
            <person name="Ji P."/>
            <person name="Sakyi L.B."/>
            <person name="Cui X."/>
            <person name="Yuan T."/>
            <person name="Jiang B."/>
            <person name="Yang W."/>
            <person name="Lam T.T.-Y."/>
            <person name="Chang Q."/>
            <person name="Ding S."/>
            <person name="Wang X."/>
            <person name="Zhu J."/>
            <person name="Ruan X."/>
            <person name="Zhao L."/>
            <person name="Wei J."/>
            <person name="Que T."/>
            <person name="Du C."/>
            <person name="Cheng J."/>
            <person name="Dai P."/>
            <person name="Han X."/>
            <person name="Huang E."/>
            <person name="Gao Y."/>
            <person name="Liu J."/>
            <person name="Shao H."/>
            <person name="Ye R."/>
            <person name="Li L."/>
            <person name="Wei W."/>
            <person name="Wang X."/>
            <person name="Wang C."/>
            <person name="Huo Q."/>
            <person name="Li W."/>
            <person name="Guo W."/>
            <person name="Chen H."/>
            <person name="Chen S."/>
            <person name="Zhou L."/>
            <person name="Zhou L."/>
            <person name="Ni X."/>
            <person name="Tian J."/>
            <person name="Zhou Y."/>
            <person name="Sheng Y."/>
            <person name="Liu T."/>
            <person name="Pan Y."/>
            <person name="Xia L."/>
            <person name="Li J."/>
            <person name="Zhao F."/>
            <person name="Cao W."/>
        </authorList>
    </citation>
    <scope>NUCLEOTIDE SEQUENCE</scope>
    <source>
        <strain evidence="5">Rmic-2018</strain>
        <tissue evidence="5">Larvae</tissue>
    </source>
</reference>
<dbReference type="InterPro" id="IPR013083">
    <property type="entry name" value="Znf_RING/FYVE/PHD"/>
</dbReference>
<evidence type="ECO:0000256" key="1">
    <source>
        <dbReference type="ARBA" id="ARBA00022771"/>
    </source>
</evidence>
<dbReference type="SUPFAM" id="SSF57850">
    <property type="entry name" value="RING/U-box"/>
    <property type="match status" value="1"/>
</dbReference>
<dbReference type="PROSITE" id="PS50089">
    <property type="entry name" value="ZF_RING_2"/>
    <property type="match status" value="1"/>
</dbReference>
<evidence type="ECO:0000313" key="6">
    <source>
        <dbReference type="Proteomes" id="UP000821866"/>
    </source>
</evidence>
<accession>A0A9J6E8F6</accession>
<protein>
    <recommendedName>
        <fullName evidence="4">RING-type domain-containing protein</fullName>
    </recommendedName>
</protein>
<gene>
    <name evidence="5" type="ORF">HPB51_011895</name>
</gene>
<dbReference type="Proteomes" id="UP000821866">
    <property type="component" value="Chromosome 3"/>
</dbReference>
<dbReference type="CDD" id="cd16449">
    <property type="entry name" value="RING-HC"/>
    <property type="match status" value="1"/>
</dbReference>